<evidence type="ECO:0000256" key="1">
    <source>
        <dbReference type="SAM" id="MobiDB-lite"/>
    </source>
</evidence>
<proteinExistence type="predicted"/>
<evidence type="ECO:0000313" key="3">
    <source>
        <dbReference type="Proteomes" id="UP000184082"/>
    </source>
</evidence>
<reference evidence="2 3" key="1">
    <citation type="submission" date="2016-11" db="EMBL/GenBank/DDBJ databases">
        <authorList>
            <person name="Jaros S."/>
            <person name="Januszkiewicz K."/>
            <person name="Wedrychowicz H."/>
        </authorList>
    </citation>
    <scope>NUCLEOTIDE SEQUENCE [LARGE SCALE GENOMIC DNA]</scope>
    <source>
        <strain evidence="2 3">DSM 14501</strain>
    </source>
</reference>
<sequence length="97" mass="11622">MTNNNRPQNSFNKKNPNYNNNLIITNTKNTKKLRTKNNSINMLNNPIMQPLLKYYFEMLLKNLIKQQLIQIFSIKGSKYIANNIFKLINKQHKNFYK</sequence>
<keyword evidence="3" id="KW-1185">Reference proteome</keyword>
<protein>
    <submittedName>
        <fullName evidence="2">Uncharacterized protein</fullName>
    </submittedName>
</protein>
<feature type="compositionally biased region" description="Polar residues" evidence="1">
    <location>
        <begin position="1"/>
        <end position="11"/>
    </location>
</feature>
<accession>A0A1M6P4H1</accession>
<dbReference type="AlphaFoldDB" id="A0A1M6P4H1"/>
<dbReference type="Proteomes" id="UP000184082">
    <property type="component" value="Unassembled WGS sequence"/>
</dbReference>
<dbReference type="EMBL" id="FRAJ01000007">
    <property type="protein sequence ID" value="SHK02869.1"/>
    <property type="molecule type" value="Genomic_DNA"/>
</dbReference>
<name>A0A1M6P4H1_9FIRM</name>
<evidence type="ECO:0000313" key="2">
    <source>
        <dbReference type="EMBL" id="SHK02869.1"/>
    </source>
</evidence>
<feature type="region of interest" description="Disordered" evidence="1">
    <location>
        <begin position="1"/>
        <end position="20"/>
    </location>
</feature>
<organism evidence="2 3">
    <name type="scientific">Caminicella sporogenes DSM 14501</name>
    <dbReference type="NCBI Taxonomy" id="1121266"/>
    <lineage>
        <taxon>Bacteria</taxon>
        <taxon>Bacillati</taxon>
        <taxon>Bacillota</taxon>
        <taxon>Clostridia</taxon>
        <taxon>Peptostreptococcales</taxon>
        <taxon>Caminicellaceae</taxon>
        <taxon>Caminicella</taxon>
    </lineage>
</organism>
<gene>
    <name evidence="2" type="ORF">SAMN02745883_01104</name>
</gene>